<reference evidence="2 3" key="1">
    <citation type="journal article" date="2018" name="Sci. Rep.">
        <title>Genomic signatures of local adaptation to the degree of environmental predictability in rotifers.</title>
        <authorList>
            <person name="Franch-Gras L."/>
            <person name="Hahn C."/>
            <person name="Garcia-Roger E.M."/>
            <person name="Carmona M.J."/>
            <person name="Serra M."/>
            <person name="Gomez A."/>
        </authorList>
    </citation>
    <scope>NUCLEOTIDE SEQUENCE [LARGE SCALE GENOMIC DNA]</scope>
    <source>
        <strain evidence="2">HYR1</strain>
    </source>
</reference>
<feature type="transmembrane region" description="Helical" evidence="1">
    <location>
        <begin position="34"/>
        <end position="52"/>
    </location>
</feature>
<evidence type="ECO:0000313" key="2">
    <source>
        <dbReference type="EMBL" id="RNA36804.1"/>
    </source>
</evidence>
<gene>
    <name evidence="2" type="ORF">BpHYR1_030055</name>
</gene>
<dbReference type="Proteomes" id="UP000276133">
    <property type="component" value="Unassembled WGS sequence"/>
</dbReference>
<keyword evidence="3" id="KW-1185">Reference proteome</keyword>
<sequence length="84" mass="9808">MNAFYCCGETDIVDTAFVGIDSTLTDMECMLKSYTLFLILMHMLSCLTITIFDFDNTDGQNGNWKLMEIGWKFLHQRVYIYKNN</sequence>
<keyword evidence="1" id="KW-0812">Transmembrane</keyword>
<comment type="caution">
    <text evidence="2">The sequence shown here is derived from an EMBL/GenBank/DDBJ whole genome shotgun (WGS) entry which is preliminary data.</text>
</comment>
<name>A0A3M7SLP6_BRAPC</name>
<keyword evidence="1" id="KW-0472">Membrane</keyword>
<dbReference type="AlphaFoldDB" id="A0A3M7SLP6"/>
<evidence type="ECO:0000256" key="1">
    <source>
        <dbReference type="SAM" id="Phobius"/>
    </source>
</evidence>
<organism evidence="2 3">
    <name type="scientific">Brachionus plicatilis</name>
    <name type="common">Marine rotifer</name>
    <name type="synonym">Brachionus muelleri</name>
    <dbReference type="NCBI Taxonomy" id="10195"/>
    <lineage>
        <taxon>Eukaryota</taxon>
        <taxon>Metazoa</taxon>
        <taxon>Spiralia</taxon>
        <taxon>Gnathifera</taxon>
        <taxon>Rotifera</taxon>
        <taxon>Eurotatoria</taxon>
        <taxon>Monogononta</taxon>
        <taxon>Pseudotrocha</taxon>
        <taxon>Ploima</taxon>
        <taxon>Brachionidae</taxon>
        <taxon>Brachionus</taxon>
    </lineage>
</organism>
<evidence type="ECO:0000313" key="3">
    <source>
        <dbReference type="Proteomes" id="UP000276133"/>
    </source>
</evidence>
<protein>
    <submittedName>
        <fullName evidence="2">Uncharacterized protein</fullName>
    </submittedName>
</protein>
<accession>A0A3M7SLP6</accession>
<dbReference type="EMBL" id="REGN01001122">
    <property type="protein sequence ID" value="RNA36804.1"/>
    <property type="molecule type" value="Genomic_DNA"/>
</dbReference>
<proteinExistence type="predicted"/>
<keyword evidence="1" id="KW-1133">Transmembrane helix</keyword>